<accession>A0A098G441</accession>
<keyword evidence="4" id="KW-1185">Reference proteome</keyword>
<protein>
    <recommendedName>
        <fullName evidence="5">FIST domain containing protein</fullName>
    </recommendedName>
</protein>
<evidence type="ECO:0000259" key="2">
    <source>
        <dbReference type="SMART" id="SM01204"/>
    </source>
</evidence>
<dbReference type="HOGENOM" id="CLU_047108_1_1_6"/>
<feature type="domain" description="FIST C-domain" evidence="2">
    <location>
        <begin position="234"/>
        <end position="364"/>
    </location>
</feature>
<evidence type="ECO:0008006" key="5">
    <source>
        <dbReference type="Google" id="ProtNLM"/>
    </source>
</evidence>
<evidence type="ECO:0000259" key="1">
    <source>
        <dbReference type="SMART" id="SM00897"/>
    </source>
</evidence>
<gene>
    <name evidence="3" type="ORF">LFA_1845</name>
</gene>
<feature type="domain" description="FIST" evidence="1">
    <location>
        <begin position="31"/>
        <end position="233"/>
    </location>
</feature>
<dbReference type="OrthoDB" id="9807948at2"/>
<dbReference type="NCBIfam" id="NF041558">
    <property type="entry name" value="NosP"/>
    <property type="match status" value="1"/>
</dbReference>
<organism evidence="3 4">
    <name type="scientific">Legionella fallonii LLAP-10</name>
    <dbReference type="NCBI Taxonomy" id="1212491"/>
    <lineage>
        <taxon>Bacteria</taxon>
        <taxon>Pseudomonadati</taxon>
        <taxon>Pseudomonadota</taxon>
        <taxon>Gammaproteobacteria</taxon>
        <taxon>Legionellales</taxon>
        <taxon>Legionellaceae</taxon>
        <taxon>Legionella</taxon>
    </lineage>
</organism>
<dbReference type="AlphaFoldDB" id="A0A098G441"/>
<dbReference type="InterPro" id="IPR013702">
    <property type="entry name" value="FIST_domain_N"/>
</dbReference>
<dbReference type="Proteomes" id="UP000032430">
    <property type="component" value="Chromosome I"/>
</dbReference>
<dbReference type="InterPro" id="IPR019494">
    <property type="entry name" value="FIST_C"/>
</dbReference>
<dbReference type="SMART" id="SM00897">
    <property type="entry name" value="FIST"/>
    <property type="match status" value="1"/>
</dbReference>
<dbReference type="PANTHER" id="PTHR40252:SF2">
    <property type="entry name" value="BLR0328 PROTEIN"/>
    <property type="match status" value="1"/>
</dbReference>
<dbReference type="SMART" id="SM01204">
    <property type="entry name" value="FIST_C"/>
    <property type="match status" value="1"/>
</dbReference>
<evidence type="ECO:0000313" key="3">
    <source>
        <dbReference type="EMBL" id="CEG57242.1"/>
    </source>
</evidence>
<dbReference type="EMBL" id="LN614827">
    <property type="protein sequence ID" value="CEG57242.1"/>
    <property type="molecule type" value="Genomic_DNA"/>
</dbReference>
<dbReference type="Pfam" id="PF10442">
    <property type="entry name" value="FIST_C"/>
    <property type="match status" value="1"/>
</dbReference>
<dbReference type="RefSeq" id="WP_045095773.1">
    <property type="nucleotide sequence ID" value="NZ_LN614827.1"/>
</dbReference>
<name>A0A098G441_9GAMM</name>
<evidence type="ECO:0000313" key="4">
    <source>
        <dbReference type="Proteomes" id="UP000032430"/>
    </source>
</evidence>
<dbReference type="PANTHER" id="PTHR40252">
    <property type="entry name" value="BLR0328 PROTEIN"/>
    <property type="match status" value="1"/>
</dbReference>
<reference evidence="4" key="1">
    <citation type="submission" date="2014-09" db="EMBL/GenBank/DDBJ databases">
        <authorList>
            <person name="Gomez-Valero L."/>
        </authorList>
    </citation>
    <scope>NUCLEOTIDE SEQUENCE [LARGE SCALE GENOMIC DNA]</scope>
    <source>
        <strain evidence="4">ATCC700992</strain>
    </source>
</reference>
<dbReference type="Pfam" id="PF08495">
    <property type="entry name" value="FIST"/>
    <property type="match status" value="1"/>
</dbReference>
<sequence length="385" mass="42179">MSGQQHILTAQSSAQDARAAAREFHTAVFQPNMSLVIFFCSSHYDLDVLANEMNTLFPQVLVVGCTTAGEIGPGGYTEYSLSGASFPSDGFTVAAGRYDNLQHFEETKGQIFINDLLQKLEAKAPDADSTNSFAFLLIDGLSLREEPTARTFQNGLGNIKLFGGSAGDDLNFKSTQVFCDGTFHSNSAALILVNTAYNFKLFKSQHFVCGDERLVVTKADPAKRVVSEINGYPANVEYARVIGSEVNALDANQFSSFPMVVRINKVDYVRSIQKCNPDGSLTFYCAIDNGLVFMAARGINLVNNLEQTFNDIQVEIGKPQLVLACDCILRKLEVVRKGLTNEVEEILKNNNVVGFNSYGEQFMGVHINQTFTGIAIGLSREKDHV</sequence>
<dbReference type="KEGG" id="lfa:LFA_1845"/>
<proteinExistence type="predicted"/>
<dbReference type="STRING" id="1212491.LFA_1845"/>